<name>A0ACC0UUX0_9HYPO</name>
<sequence length="255" mass="27149">MHQIPRTATLAPRSEWPSTSHKPLFIYHHDTANQPTSVLASAVDASPGATTYAIVACAPTLCEDGGDYPEQTVIQFNRTVWIGASSYSSPAGDDVVEKWACYIDPDGRPAGPDNQPAWCVAQTATGTLTAAGQLTGDWSALAPVGVDECFVQRRMVAAVITAGMDKVYEVEGYRDPGSLDDMIDSLASAPCPTRGPDSMVTLPHLDGRDEEGASRNDIWGWACSESNQRANIFGDHMETLCTVLGFGVLAALVTS</sequence>
<protein>
    <submittedName>
        <fullName evidence="1">Uncharacterized protein</fullName>
    </submittedName>
</protein>
<gene>
    <name evidence="1" type="ORF">N3K66_008054</name>
</gene>
<comment type="caution">
    <text evidence="1">The sequence shown here is derived from an EMBL/GenBank/DDBJ whole genome shotgun (WGS) entry which is preliminary data.</text>
</comment>
<proteinExistence type="predicted"/>
<dbReference type="EMBL" id="CM047947">
    <property type="protein sequence ID" value="KAI9897032.1"/>
    <property type="molecule type" value="Genomic_DNA"/>
</dbReference>
<dbReference type="Proteomes" id="UP001163324">
    <property type="component" value="Chromosome 8"/>
</dbReference>
<accession>A0ACC0UUX0</accession>
<reference evidence="1" key="1">
    <citation type="submission" date="2022-10" db="EMBL/GenBank/DDBJ databases">
        <title>Complete Genome of Trichothecium roseum strain YXFP-22015, a Plant Pathogen Isolated from Citrus.</title>
        <authorList>
            <person name="Wang Y."/>
            <person name="Zhu L."/>
        </authorList>
    </citation>
    <scope>NUCLEOTIDE SEQUENCE</scope>
    <source>
        <strain evidence="1">YXFP-22015</strain>
    </source>
</reference>
<evidence type="ECO:0000313" key="2">
    <source>
        <dbReference type="Proteomes" id="UP001163324"/>
    </source>
</evidence>
<evidence type="ECO:0000313" key="1">
    <source>
        <dbReference type="EMBL" id="KAI9897032.1"/>
    </source>
</evidence>
<organism evidence="1 2">
    <name type="scientific">Trichothecium roseum</name>
    <dbReference type="NCBI Taxonomy" id="47278"/>
    <lineage>
        <taxon>Eukaryota</taxon>
        <taxon>Fungi</taxon>
        <taxon>Dikarya</taxon>
        <taxon>Ascomycota</taxon>
        <taxon>Pezizomycotina</taxon>
        <taxon>Sordariomycetes</taxon>
        <taxon>Hypocreomycetidae</taxon>
        <taxon>Hypocreales</taxon>
        <taxon>Hypocreales incertae sedis</taxon>
        <taxon>Trichothecium</taxon>
    </lineage>
</organism>
<keyword evidence="2" id="KW-1185">Reference proteome</keyword>